<reference evidence="2" key="1">
    <citation type="journal article" date="2010" name="Science">
        <title>Signatures of adaptation to obligate biotrophy in the Hyaloperonospora arabidopsidis genome.</title>
        <authorList>
            <person name="Baxter L."/>
            <person name="Tripathy S."/>
            <person name="Ishaque N."/>
            <person name="Boot N."/>
            <person name="Cabral A."/>
            <person name="Kemen E."/>
            <person name="Thines M."/>
            <person name="Ah-Fong A."/>
            <person name="Anderson R."/>
            <person name="Badejoko W."/>
            <person name="Bittner-Eddy P."/>
            <person name="Boore J.L."/>
            <person name="Chibucos M.C."/>
            <person name="Coates M."/>
            <person name="Dehal P."/>
            <person name="Delehaunty K."/>
            <person name="Dong S."/>
            <person name="Downton P."/>
            <person name="Dumas B."/>
            <person name="Fabro G."/>
            <person name="Fronick C."/>
            <person name="Fuerstenberg S.I."/>
            <person name="Fulton L."/>
            <person name="Gaulin E."/>
            <person name="Govers F."/>
            <person name="Hughes L."/>
            <person name="Humphray S."/>
            <person name="Jiang R.H."/>
            <person name="Judelson H."/>
            <person name="Kamoun S."/>
            <person name="Kyung K."/>
            <person name="Meijer H."/>
            <person name="Minx P."/>
            <person name="Morris P."/>
            <person name="Nelson J."/>
            <person name="Phuntumart V."/>
            <person name="Qutob D."/>
            <person name="Rehmany A."/>
            <person name="Rougon-Cardoso A."/>
            <person name="Ryden P."/>
            <person name="Torto-Alalibo T."/>
            <person name="Studholme D."/>
            <person name="Wang Y."/>
            <person name="Win J."/>
            <person name="Wood J."/>
            <person name="Clifton S.W."/>
            <person name="Rogers J."/>
            <person name="Van den Ackerveken G."/>
            <person name="Jones J.D."/>
            <person name="McDowell J.M."/>
            <person name="Beynon J."/>
            <person name="Tyler B.M."/>
        </authorList>
    </citation>
    <scope>NUCLEOTIDE SEQUENCE [LARGE SCALE GENOMIC DNA]</scope>
    <source>
        <strain evidence="2">Emoy2</strain>
    </source>
</reference>
<sequence>MTIAPSLASPPPGLEAVLAAQDTDAIPPVVTPVLSLACPLPINLHTQNPSTDAAGAWNVAAAVLREADDHAATLASPRRHKTRALPTPQVGYPHTVASGMVIDVAKLLKPKSAHSRLTTKEVSEHNRRYRENGTAVAKWRCQTPTDPVQLTNGANFSCWIKHHSAQLA</sequence>
<name>M4B7Y3_HYAAE</name>
<protein>
    <submittedName>
        <fullName evidence="1">Uncharacterized protein</fullName>
    </submittedName>
</protein>
<dbReference type="VEuPathDB" id="FungiDB:HpaG802385"/>
<evidence type="ECO:0000313" key="2">
    <source>
        <dbReference type="Proteomes" id="UP000011713"/>
    </source>
</evidence>
<dbReference type="Proteomes" id="UP000011713">
    <property type="component" value="Unassembled WGS sequence"/>
</dbReference>
<dbReference type="AlphaFoldDB" id="M4B7Y3"/>
<evidence type="ECO:0000313" key="1">
    <source>
        <dbReference type="EnsemblProtists" id="HpaP802385"/>
    </source>
</evidence>
<dbReference type="EnsemblProtists" id="HpaT802385">
    <property type="protein sequence ID" value="HpaP802385"/>
    <property type="gene ID" value="HpaG802385"/>
</dbReference>
<dbReference type="EMBL" id="JH597876">
    <property type="status" value="NOT_ANNOTATED_CDS"/>
    <property type="molecule type" value="Genomic_DNA"/>
</dbReference>
<dbReference type="HOGENOM" id="CLU_1589568_0_0_1"/>
<keyword evidence="2" id="KW-1185">Reference proteome</keyword>
<reference evidence="1" key="2">
    <citation type="submission" date="2015-06" db="UniProtKB">
        <authorList>
            <consortium name="EnsemblProtists"/>
        </authorList>
    </citation>
    <scope>IDENTIFICATION</scope>
    <source>
        <strain evidence="1">Emoy2</strain>
    </source>
</reference>
<dbReference type="InParanoid" id="M4B7Y3"/>
<organism evidence="1 2">
    <name type="scientific">Hyaloperonospora arabidopsidis (strain Emoy2)</name>
    <name type="common">Downy mildew agent</name>
    <name type="synonym">Peronospora arabidopsidis</name>
    <dbReference type="NCBI Taxonomy" id="559515"/>
    <lineage>
        <taxon>Eukaryota</taxon>
        <taxon>Sar</taxon>
        <taxon>Stramenopiles</taxon>
        <taxon>Oomycota</taxon>
        <taxon>Peronosporomycetes</taxon>
        <taxon>Peronosporales</taxon>
        <taxon>Peronosporaceae</taxon>
        <taxon>Hyaloperonospora</taxon>
    </lineage>
</organism>
<proteinExistence type="predicted"/>
<accession>M4B7Y3</accession>